<accession>A0A484ML06</accession>
<comment type="cofactor">
    <cofactor evidence="11">
        <name>Cu(2+)</name>
        <dbReference type="ChEBI" id="CHEBI:29036"/>
    </cofactor>
    <text evidence="11">Binds 2 copper ions per subunit.</text>
</comment>
<evidence type="ECO:0000256" key="6">
    <source>
        <dbReference type="ARBA" id="ARBA00022723"/>
    </source>
</evidence>
<proteinExistence type="inferred from homology"/>
<feature type="binding site" evidence="11">
    <location>
        <position position="170"/>
    </location>
    <ligand>
        <name>Cu cation</name>
        <dbReference type="ChEBI" id="CHEBI:23378"/>
        <label>A</label>
    </ligand>
</feature>
<dbReference type="InterPro" id="IPR002227">
    <property type="entry name" value="Tyrosinase_Cu-bd"/>
</dbReference>
<evidence type="ECO:0000256" key="5">
    <source>
        <dbReference type="ARBA" id="ARBA00012298"/>
    </source>
</evidence>
<feature type="binding site" evidence="11">
    <location>
        <position position="149"/>
    </location>
    <ligand>
        <name>Cu cation</name>
        <dbReference type="ChEBI" id="CHEBI:23378"/>
        <label>A</label>
    </ligand>
</feature>
<feature type="disulfide bond" evidence="12">
    <location>
        <begin position="65"/>
        <end position="82"/>
    </location>
</feature>
<evidence type="ECO:0000313" key="17">
    <source>
        <dbReference type="EMBL" id="VFQ89520.1"/>
    </source>
</evidence>
<feature type="binding site" evidence="11">
    <location>
        <position position="179"/>
    </location>
    <ligand>
        <name>Cu cation</name>
        <dbReference type="ChEBI" id="CHEBI:23378"/>
        <label>A</label>
    </ligand>
</feature>
<feature type="domain" description="Polyphenol oxidase central" evidence="15">
    <location>
        <begin position="357"/>
        <end position="408"/>
    </location>
</feature>
<name>A0A484ML06_9ASTE</name>
<dbReference type="GO" id="GO:0046872">
    <property type="term" value="F:metal ion binding"/>
    <property type="evidence" value="ECO:0007669"/>
    <property type="project" value="UniProtKB-KW"/>
</dbReference>
<dbReference type="PANTHER" id="PTHR11474">
    <property type="entry name" value="TYROSINASE FAMILY MEMBER"/>
    <property type="match status" value="1"/>
</dbReference>
<comment type="similarity">
    <text evidence="4">Belongs to the tyrosinase family.</text>
</comment>
<dbReference type="PRINTS" id="PR00092">
    <property type="entry name" value="TYROSINASE"/>
</dbReference>
<feature type="domain" description="Polyphenol oxidase C-terminal" evidence="16">
    <location>
        <begin position="439"/>
        <end position="572"/>
    </location>
</feature>
<feature type="cross-link" description="2'-(S-cysteinyl)-histidine (Cys-His)" evidence="13">
    <location>
        <begin position="153"/>
        <end position="170"/>
    </location>
</feature>
<dbReference type="SUPFAM" id="SSF48056">
    <property type="entry name" value="Di-copper centre-containing domain"/>
    <property type="match status" value="1"/>
</dbReference>
<evidence type="ECO:0000259" key="14">
    <source>
        <dbReference type="Pfam" id="PF00264"/>
    </source>
</evidence>
<feature type="binding site" evidence="11">
    <location>
        <position position="304"/>
    </location>
    <ligand>
        <name>Cu cation</name>
        <dbReference type="ChEBI" id="CHEBI:23378"/>
        <label>B</label>
    </ligand>
</feature>
<dbReference type="InterPro" id="IPR022740">
    <property type="entry name" value="Polyphenol_oxidase_C"/>
</dbReference>
<dbReference type="Proteomes" id="UP000595140">
    <property type="component" value="Unassembled WGS sequence"/>
</dbReference>
<dbReference type="InterPro" id="IPR050316">
    <property type="entry name" value="Tyrosinase/Hemocyanin"/>
</dbReference>
<evidence type="ECO:0000256" key="9">
    <source>
        <dbReference type="ARBA" id="ARBA00023008"/>
    </source>
</evidence>
<keyword evidence="10 12" id="KW-1015">Disulfide bond</keyword>
<dbReference type="GO" id="GO:0046148">
    <property type="term" value="P:pigment biosynthetic process"/>
    <property type="evidence" value="ECO:0007669"/>
    <property type="project" value="InterPro"/>
</dbReference>
<evidence type="ECO:0000256" key="8">
    <source>
        <dbReference type="ARBA" id="ARBA00023002"/>
    </source>
</evidence>
<dbReference type="InterPro" id="IPR022739">
    <property type="entry name" value="Polyphenol_oxidase_cen"/>
</dbReference>
<reference evidence="17 18" key="1">
    <citation type="submission" date="2018-04" db="EMBL/GenBank/DDBJ databases">
        <authorList>
            <person name="Vogel A."/>
        </authorList>
    </citation>
    <scope>NUCLEOTIDE SEQUENCE [LARGE SCALE GENOMIC DNA]</scope>
</reference>
<feature type="disulfide bond" evidence="12">
    <location>
        <begin position="81"/>
        <end position="150"/>
    </location>
</feature>
<keyword evidence="18" id="KW-1185">Reference proteome</keyword>
<dbReference type="Pfam" id="PF12142">
    <property type="entry name" value="PPO1_DWL"/>
    <property type="match status" value="1"/>
</dbReference>
<dbReference type="PANTHER" id="PTHR11474:SF76">
    <property type="entry name" value="SHKT DOMAIN-CONTAINING PROTEIN"/>
    <property type="match status" value="1"/>
</dbReference>
<evidence type="ECO:0000256" key="10">
    <source>
        <dbReference type="ARBA" id="ARBA00023157"/>
    </source>
</evidence>
<evidence type="ECO:0000256" key="1">
    <source>
        <dbReference type="ARBA" id="ARBA00001628"/>
    </source>
</evidence>
<feature type="binding site" evidence="11">
    <location>
        <position position="308"/>
    </location>
    <ligand>
        <name>Cu cation</name>
        <dbReference type="ChEBI" id="CHEBI:23378"/>
        <label>B</label>
    </ligand>
</feature>
<evidence type="ECO:0000256" key="3">
    <source>
        <dbReference type="ARBA" id="ARBA00004456"/>
    </source>
</evidence>
<evidence type="ECO:0000256" key="4">
    <source>
        <dbReference type="ARBA" id="ARBA00009928"/>
    </source>
</evidence>
<evidence type="ECO:0000259" key="15">
    <source>
        <dbReference type="Pfam" id="PF12142"/>
    </source>
</evidence>
<keyword evidence="9 11" id="KW-0186">Copper</keyword>
<keyword evidence="8" id="KW-0560">Oxidoreductase</keyword>
<organism evidence="17 18">
    <name type="scientific">Cuscuta campestris</name>
    <dbReference type="NCBI Taxonomy" id="132261"/>
    <lineage>
        <taxon>Eukaryota</taxon>
        <taxon>Viridiplantae</taxon>
        <taxon>Streptophyta</taxon>
        <taxon>Embryophyta</taxon>
        <taxon>Tracheophyta</taxon>
        <taxon>Spermatophyta</taxon>
        <taxon>Magnoliopsida</taxon>
        <taxon>eudicotyledons</taxon>
        <taxon>Gunneridae</taxon>
        <taxon>Pentapetalae</taxon>
        <taxon>asterids</taxon>
        <taxon>lamiids</taxon>
        <taxon>Solanales</taxon>
        <taxon>Convolvulaceae</taxon>
        <taxon>Cuscuteae</taxon>
        <taxon>Cuscuta</taxon>
        <taxon>Cuscuta subgen. Grammica</taxon>
        <taxon>Cuscuta sect. Cleistogrammica</taxon>
    </lineage>
</organism>
<dbReference type="InterPro" id="IPR016213">
    <property type="entry name" value="Polyphenol_oxidase"/>
</dbReference>
<protein>
    <recommendedName>
        <fullName evidence="5">catechol oxidase</fullName>
        <ecNumber evidence="5">1.10.3.1</ecNumber>
    </recommendedName>
</protein>
<dbReference type="Pfam" id="PF00264">
    <property type="entry name" value="Tyrosinase"/>
    <property type="match status" value="1"/>
</dbReference>
<comment type="function">
    <text evidence="2">Catalyzes the oxidation of mono- and o-diphenols to o-diquinones.</text>
</comment>
<dbReference type="GO" id="GO:0009543">
    <property type="term" value="C:chloroplast thylakoid lumen"/>
    <property type="evidence" value="ECO:0007669"/>
    <property type="project" value="UniProtKB-SubCell"/>
</dbReference>
<dbReference type="OrthoDB" id="6132182at2759"/>
<dbReference type="EMBL" id="OOIL02003813">
    <property type="protein sequence ID" value="VFQ89520.1"/>
    <property type="molecule type" value="Genomic_DNA"/>
</dbReference>
<keyword evidence="6 11" id="KW-0479">Metal-binding</keyword>
<evidence type="ECO:0000256" key="2">
    <source>
        <dbReference type="ARBA" id="ARBA00002400"/>
    </source>
</evidence>
<evidence type="ECO:0000256" key="12">
    <source>
        <dbReference type="PIRSR" id="PIRSR000290-2"/>
    </source>
</evidence>
<dbReference type="PIRSF" id="PIRSF000290">
    <property type="entry name" value="PPO_plant"/>
    <property type="match status" value="1"/>
</dbReference>
<evidence type="ECO:0000313" key="18">
    <source>
        <dbReference type="Proteomes" id="UP000595140"/>
    </source>
</evidence>
<dbReference type="Gene3D" id="1.10.1280.10">
    <property type="entry name" value="Di-copper center containing domain from catechol oxidase"/>
    <property type="match status" value="1"/>
</dbReference>
<dbReference type="InterPro" id="IPR008922">
    <property type="entry name" value="Di-copper_centre_dom_sf"/>
</dbReference>
<evidence type="ECO:0000256" key="11">
    <source>
        <dbReference type="PIRSR" id="PIRSR000290-1"/>
    </source>
</evidence>
<feature type="binding site" evidence="11">
    <location>
        <position position="338"/>
    </location>
    <ligand>
        <name>Cu cation</name>
        <dbReference type="ChEBI" id="CHEBI:23378"/>
        <label>B</label>
    </ligand>
</feature>
<dbReference type="GO" id="GO:0004097">
    <property type="term" value="F:catechol oxidase activity"/>
    <property type="evidence" value="ECO:0007669"/>
    <property type="project" value="UniProtKB-EC"/>
</dbReference>
<gene>
    <name evidence="17" type="ORF">CCAM_LOCUS31296</name>
</gene>
<comment type="subcellular location">
    <subcellularLocation>
        <location evidence="3">Plastid</location>
        <location evidence="3">Chloroplast thylakoid lumen</location>
    </subcellularLocation>
</comment>
<feature type="domain" description="Tyrosinase copper-binding" evidence="14">
    <location>
        <begin position="140"/>
        <end position="350"/>
    </location>
</feature>
<evidence type="ECO:0000259" key="16">
    <source>
        <dbReference type="Pfam" id="PF12143"/>
    </source>
</evidence>
<dbReference type="AlphaFoldDB" id="A0A484ML06"/>
<comment type="catalytic activity">
    <reaction evidence="1">
        <text>2 catechol + O2 = 2 1,2-benzoquinone + 2 H2O</text>
        <dbReference type="Rhea" id="RHEA:21632"/>
        <dbReference type="ChEBI" id="CHEBI:15377"/>
        <dbReference type="ChEBI" id="CHEBI:15379"/>
        <dbReference type="ChEBI" id="CHEBI:17253"/>
        <dbReference type="ChEBI" id="CHEBI:18135"/>
        <dbReference type="EC" id="1.10.3.1"/>
    </reaction>
</comment>
<keyword evidence="7" id="KW-0883">Thioether bond</keyword>
<dbReference type="EC" id="1.10.3.1" evidence="5"/>
<dbReference type="Pfam" id="PF12143">
    <property type="entry name" value="PPO1_KFDV"/>
    <property type="match status" value="1"/>
</dbReference>
<sequence>MTRRPRLHVSSCNNNKVVPTAAANDDWKLDRRNLLVGLGGVYGYGALNPLLASADPINGPDISSCGPIDLPDSVDKLITNCCPPVPARIVDFNQLRLPPRSAAPLRVRRPAHLVANDEAYMDKFTRAVELMKALPDDDPRSFLNQANVHCAYCSGTYDQAGFPGVELSVHWSWLFHPFHRCYLYFFEKILGKLIDDPTFAMPFWNWDHPDGMQMPSIYTADPNSPLYDRFRDPKHMPPTIVDFDYDYISHSSILDAQQLMSQNLTMMYRQLVSLGPSARTFLGSPCRAGDDPTPGAGSLEYVPHGNIHTWIGDWSQPYGEDMGAFYSAGRDIIFHAHHGNIDRMWEIWKTLGGRRRNFSDPDWLDSSLLFYDENAQMVRIKVRDCLDTRDLGYVYQDVEIPWLNSRPTPRASNNRVLRKAKKFAADAGTDTPAAADKVFPRRLDKVVRATVRRPTRGKHKRNNEEEEEEEILVIEGVEVEKDVYVKFDVLVNEEDEAMATPKHTEFCGSFVSVPHGGGHHHHKQQKMIKTEMRLTITELLEDLNAENDDQILVTLVPKTGCEGVKIGGLKIVFDS</sequence>
<evidence type="ECO:0000256" key="13">
    <source>
        <dbReference type="PIRSR" id="PIRSR000290-3"/>
    </source>
</evidence>
<evidence type="ECO:0000256" key="7">
    <source>
        <dbReference type="ARBA" id="ARBA00022784"/>
    </source>
</evidence>